<dbReference type="EMBL" id="JAABOO010000001">
    <property type="protein sequence ID" value="NER11904.1"/>
    <property type="molecule type" value="Genomic_DNA"/>
</dbReference>
<dbReference type="Gene3D" id="3.30.559.10">
    <property type="entry name" value="Chloramphenicol acetyltransferase-like domain"/>
    <property type="match status" value="1"/>
</dbReference>
<dbReference type="Proteomes" id="UP000468581">
    <property type="component" value="Unassembled WGS sequence"/>
</dbReference>
<dbReference type="SUPFAM" id="SSF52777">
    <property type="entry name" value="CoA-dependent acyltransferases"/>
    <property type="match status" value="1"/>
</dbReference>
<evidence type="ECO:0000313" key="3">
    <source>
        <dbReference type="Proteomes" id="UP000468581"/>
    </source>
</evidence>
<dbReference type="PIRSF" id="PIRSF000440">
    <property type="entry name" value="CAT"/>
    <property type="match status" value="1"/>
</dbReference>
<reference evidence="2 3" key="1">
    <citation type="submission" date="2020-01" db="EMBL/GenBank/DDBJ databases">
        <title>Leptobacterium flavescens.</title>
        <authorList>
            <person name="Wang G."/>
        </authorList>
    </citation>
    <scope>NUCLEOTIDE SEQUENCE [LARGE SCALE GENOMIC DNA]</scope>
    <source>
        <strain evidence="2 3">KCTC 22160</strain>
    </source>
</reference>
<dbReference type="PANTHER" id="PTHR38474">
    <property type="entry name" value="SLR0299 PROTEIN"/>
    <property type="match status" value="1"/>
</dbReference>
<dbReference type="GO" id="GO:0008811">
    <property type="term" value="F:chloramphenicol O-acetyltransferase activity"/>
    <property type="evidence" value="ECO:0007669"/>
    <property type="project" value="InterPro"/>
</dbReference>
<proteinExistence type="predicted"/>
<name>A0A6P0UF55_9FLAO</name>
<dbReference type="PANTHER" id="PTHR38474:SF1">
    <property type="entry name" value="SLR0299 PROTEIN"/>
    <property type="match status" value="1"/>
</dbReference>
<dbReference type="SMART" id="SM01059">
    <property type="entry name" value="CAT"/>
    <property type="match status" value="1"/>
</dbReference>
<evidence type="ECO:0000313" key="2">
    <source>
        <dbReference type="EMBL" id="NER11904.1"/>
    </source>
</evidence>
<dbReference type="AlphaFoldDB" id="A0A6P0UF55"/>
<feature type="active site" description="Proton acceptor" evidence="1">
    <location>
        <position position="186"/>
    </location>
</feature>
<dbReference type="InterPro" id="IPR023213">
    <property type="entry name" value="CAT-like_dom_sf"/>
</dbReference>
<dbReference type="Pfam" id="PF00302">
    <property type="entry name" value="CAT"/>
    <property type="match status" value="1"/>
</dbReference>
<evidence type="ECO:0000256" key="1">
    <source>
        <dbReference type="PIRSR" id="PIRSR000440-1"/>
    </source>
</evidence>
<gene>
    <name evidence="2" type="ORF">GWK08_00490</name>
</gene>
<dbReference type="RefSeq" id="WP_163604941.1">
    <property type="nucleotide sequence ID" value="NZ_JAABOO010000001.1"/>
</dbReference>
<keyword evidence="3" id="KW-1185">Reference proteome</keyword>
<keyword evidence="2" id="KW-0808">Transferase</keyword>
<comment type="caution">
    <text evidence="2">The sequence shown here is derived from an EMBL/GenBank/DDBJ whole genome shotgun (WGS) entry which is preliminary data.</text>
</comment>
<dbReference type="InterPro" id="IPR001707">
    <property type="entry name" value="Cmp_AcTrfase"/>
</dbReference>
<sequence length="213" mass="24931">MYKELDMDKWNRKQHFLFFKDFEEPFFGCTANVDVSKAYTECKEYGISFFVYYLFCATKAANGIEPFRYRIREDKVIVHDSISASPTINRPDGTFGFSYIDHNSSLKKFRKKAEKEIEKVRGEDTLIPSADMDNTIHFSALPWIKFTSLSHARSFAFKESIPKISFGKVFEENGKRMMPVSVHVHHALMDAYDLGRFLEYFQQLLDTDIKLHD</sequence>
<accession>A0A6P0UF55</accession>
<protein>
    <submittedName>
        <fullName evidence="2">Chloramphenicol acetyltransferase</fullName>
    </submittedName>
</protein>
<organism evidence="2 3">
    <name type="scientific">Leptobacterium flavescens</name>
    <dbReference type="NCBI Taxonomy" id="472055"/>
    <lineage>
        <taxon>Bacteria</taxon>
        <taxon>Pseudomonadati</taxon>
        <taxon>Bacteroidota</taxon>
        <taxon>Flavobacteriia</taxon>
        <taxon>Flavobacteriales</taxon>
        <taxon>Flavobacteriaceae</taxon>
        <taxon>Leptobacterium</taxon>
    </lineage>
</organism>